<name>L0D9H8_SINAD</name>
<dbReference type="RefSeq" id="WP_015245218.1">
    <property type="nucleotide sequence ID" value="NC_019892.1"/>
</dbReference>
<dbReference type="HOGENOM" id="CLU_2234779_0_0_0"/>
<evidence type="ECO:0000313" key="1">
    <source>
        <dbReference type="EMBL" id="AGA26049.1"/>
    </source>
</evidence>
<proteinExistence type="predicted"/>
<reference evidence="1 2" key="1">
    <citation type="submission" date="2012-02" db="EMBL/GenBank/DDBJ databases">
        <title>Complete sequence of chromosome of Singulisphaera acidiphila DSM 18658.</title>
        <authorList>
            <consortium name="US DOE Joint Genome Institute (JGI-PGF)"/>
            <person name="Lucas S."/>
            <person name="Copeland A."/>
            <person name="Lapidus A."/>
            <person name="Glavina del Rio T."/>
            <person name="Dalin E."/>
            <person name="Tice H."/>
            <person name="Bruce D."/>
            <person name="Goodwin L."/>
            <person name="Pitluck S."/>
            <person name="Peters L."/>
            <person name="Ovchinnikova G."/>
            <person name="Chertkov O."/>
            <person name="Kyrpides N."/>
            <person name="Mavromatis K."/>
            <person name="Ivanova N."/>
            <person name="Brettin T."/>
            <person name="Detter J.C."/>
            <person name="Han C."/>
            <person name="Larimer F."/>
            <person name="Land M."/>
            <person name="Hauser L."/>
            <person name="Markowitz V."/>
            <person name="Cheng J.-F."/>
            <person name="Hugenholtz P."/>
            <person name="Woyke T."/>
            <person name="Wu D."/>
            <person name="Tindall B."/>
            <person name="Pomrenke H."/>
            <person name="Brambilla E."/>
            <person name="Klenk H.-P."/>
            <person name="Eisen J.A."/>
        </authorList>
    </citation>
    <scope>NUCLEOTIDE SEQUENCE [LARGE SCALE GENOMIC DNA]</scope>
    <source>
        <strain evidence="2">ATCC BAA-1392 / DSM 18658 / VKM B-2454 / MOB10</strain>
    </source>
</reference>
<protein>
    <recommendedName>
        <fullName evidence="3">Helix-turn-helix domain-containing protein</fullName>
    </recommendedName>
</protein>
<keyword evidence="2" id="KW-1185">Reference proteome</keyword>
<dbReference type="STRING" id="886293.Sinac_1673"/>
<evidence type="ECO:0000313" key="2">
    <source>
        <dbReference type="Proteomes" id="UP000010798"/>
    </source>
</evidence>
<dbReference type="AlphaFoldDB" id="L0D9H8"/>
<sequence>MGPSPAKLLTIADLAERWGCNERFAWERVKERGIRFVWLGKGSYDASKHGPKMVRFRLQAIEEWELSEEKHHEAVEPIREVLTHASTRASRKINPDLIWDGVVRS</sequence>
<evidence type="ECO:0008006" key="3">
    <source>
        <dbReference type="Google" id="ProtNLM"/>
    </source>
</evidence>
<dbReference type="Proteomes" id="UP000010798">
    <property type="component" value="Chromosome"/>
</dbReference>
<gene>
    <name evidence="1" type="ordered locus">Sinac_1673</name>
</gene>
<dbReference type="EMBL" id="CP003364">
    <property type="protein sequence ID" value="AGA26049.1"/>
    <property type="molecule type" value="Genomic_DNA"/>
</dbReference>
<accession>L0D9H8</accession>
<dbReference type="KEGG" id="saci:Sinac_1673"/>
<organism evidence="1 2">
    <name type="scientific">Singulisphaera acidiphila (strain ATCC BAA-1392 / DSM 18658 / VKM B-2454 / MOB10)</name>
    <dbReference type="NCBI Taxonomy" id="886293"/>
    <lineage>
        <taxon>Bacteria</taxon>
        <taxon>Pseudomonadati</taxon>
        <taxon>Planctomycetota</taxon>
        <taxon>Planctomycetia</taxon>
        <taxon>Isosphaerales</taxon>
        <taxon>Isosphaeraceae</taxon>
        <taxon>Singulisphaera</taxon>
    </lineage>
</organism>